<protein>
    <submittedName>
        <fullName evidence="5">AraC family transcriptional regulator</fullName>
    </submittedName>
</protein>
<dbReference type="PANTHER" id="PTHR46796">
    <property type="entry name" value="HTH-TYPE TRANSCRIPTIONAL ACTIVATOR RHAS-RELATED"/>
    <property type="match status" value="1"/>
</dbReference>
<dbReference type="PANTHER" id="PTHR46796:SF2">
    <property type="entry name" value="TRANSCRIPTIONAL REGULATORY PROTEIN"/>
    <property type="match status" value="1"/>
</dbReference>
<dbReference type="EMBL" id="BAABBP010000028">
    <property type="protein sequence ID" value="GAA4001487.1"/>
    <property type="molecule type" value="Genomic_DNA"/>
</dbReference>
<name>A0ABP7RSM0_9BURK</name>
<sequence length="268" mass="28696">MNALPSAQPQFWRDPALPFAESRRAHSHATLSIGVVDEGESIFRSSGHSTPLAAGSLVSVPAGRVHACNPVPGSTWSYQMLHLDAAWAAQVLQHGGASGLPGQAHVLHSAVAYGAFCTLNATLFSSAPAAHKAQALTDFLLHGAWRHDALPVPGPARPSAAVARVLSALHERPCDPWPLPTLAQLAGMTPQALTRAMRAATGLTPHAYQIDLRINAARQRLRAGKPLAAVAHEVGFYDQSHFHHSFHERVAATPRRYQHAGQHSHQHD</sequence>
<dbReference type="InterPro" id="IPR009057">
    <property type="entry name" value="Homeodomain-like_sf"/>
</dbReference>
<evidence type="ECO:0000256" key="2">
    <source>
        <dbReference type="ARBA" id="ARBA00023125"/>
    </source>
</evidence>
<evidence type="ECO:0000313" key="6">
    <source>
        <dbReference type="Proteomes" id="UP001501627"/>
    </source>
</evidence>
<proteinExistence type="predicted"/>
<keyword evidence="2" id="KW-0238">DNA-binding</keyword>
<evidence type="ECO:0000256" key="1">
    <source>
        <dbReference type="ARBA" id="ARBA00023015"/>
    </source>
</evidence>
<dbReference type="InterPro" id="IPR050204">
    <property type="entry name" value="AraC_XylS_family_regulators"/>
</dbReference>
<feature type="domain" description="HTH araC/xylS-type" evidence="4">
    <location>
        <begin position="163"/>
        <end position="260"/>
    </location>
</feature>
<reference evidence="6" key="1">
    <citation type="journal article" date="2019" name="Int. J. Syst. Evol. Microbiol.">
        <title>The Global Catalogue of Microorganisms (GCM) 10K type strain sequencing project: providing services to taxonomists for standard genome sequencing and annotation.</title>
        <authorList>
            <consortium name="The Broad Institute Genomics Platform"/>
            <consortium name="The Broad Institute Genome Sequencing Center for Infectious Disease"/>
            <person name="Wu L."/>
            <person name="Ma J."/>
        </authorList>
    </citation>
    <scope>NUCLEOTIDE SEQUENCE [LARGE SCALE GENOMIC DNA]</scope>
    <source>
        <strain evidence="6">JCM 17561</strain>
    </source>
</reference>
<evidence type="ECO:0000259" key="4">
    <source>
        <dbReference type="PROSITE" id="PS01124"/>
    </source>
</evidence>
<evidence type="ECO:0000313" key="5">
    <source>
        <dbReference type="EMBL" id="GAA4001487.1"/>
    </source>
</evidence>
<dbReference type="SUPFAM" id="SSF51215">
    <property type="entry name" value="Regulatory protein AraC"/>
    <property type="match status" value="1"/>
</dbReference>
<dbReference type="PROSITE" id="PS01124">
    <property type="entry name" value="HTH_ARAC_FAMILY_2"/>
    <property type="match status" value="1"/>
</dbReference>
<dbReference type="Pfam" id="PF12833">
    <property type="entry name" value="HTH_18"/>
    <property type="match status" value="1"/>
</dbReference>
<dbReference type="InterPro" id="IPR037923">
    <property type="entry name" value="HTH-like"/>
</dbReference>
<dbReference type="RefSeq" id="WP_344869813.1">
    <property type="nucleotide sequence ID" value="NZ_BAABBP010000028.1"/>
</dbReference>
<gene>
    <name evidence="5" type="ORF">GCM10022279_26800</name>
</gene>
<keyword evidence="6" id="KW-1185">Reference proteome</keyword>
<dbReference type="SMART" id="SM00342">
    <property type="entry name" value="HTH_ARAC"/>
    <property type="match status" value="1"/>
</dbReference>
<evidence type="ECO:0000256" key="3">
    <source>
        <dbReference type="ARBA" id="ARBA00023163"/>
    </source>
</evidence>
<organism evidence="5 6">
    <name type="scientific">Comamonas faecalis</name>
    <dbReference type="NCBI Taxonomy" id="1387849"/>
    <lineage>
        <taxon>Bacteria</taxon>
        <taxon>Pseudomonadati</taxon>
        <taxon>Pseudomonadota</taxon>
        <taxon>Betaproteobacteria</taxon>
        <taxon>Burkholderiales</taxon>
        <taxon>Comamonadaceae</taxon>
        <taxon>Comamonas</taxon>
    </lineage>
</organism>
<dbReference type="SUPFAM" id="SSF46689">
    <property type="entry name" value="Homeodomain-like"/>
    <property type="match status" value="2"/>
</dbReference>
<comment type="caution">
    <text evidence="5">The sequence shown here is derived from an EMBL/GenBank/DDBJ whole genome shotgun (WGS) entry which is preliminary data.</text>
</comment>
<accession>A0ABP7RSM0</accession>
<keyword evidence="3" id="KW-0804">Transcription</keyword>
<dbReference type="InterPro" id="IPR003313">
    <property type="entry name" value="AraC-bd"/>
</dbReference>
<dbReference type="Gene3D" id="1.10.10.60">
    <property type="entry name" value="Homeodomain-like"/>
    <property type="match status" value="1"/>
</dbReference>
<dbReference type="Pfam" id="PF02311">
    <property type="entry name" value="AraC_binding"/>
    <property type="match status" value="1"/>
</dbReference>
<keyword evidence="1" id="KW-0805">Transcription regulation</keyword>
<dbReference type="InterPro" id="IPR018060">
    <property type="entry name" value="HTH_AraC"/>
</dbReference>
<dbReference type="Proteomes" id="UP001501627">
    <property type="component" value="Unassembled WGS sequence"/>
</dbReference>